<dbReference type="InterPro" id="IPR006143">
    <property type="entry name" value="RND_pump_MFP"/>
</dbReference>
<evidence type="ECO:0000256" key="6">
    <source>
        <dbReference type="SAM" id="Coils"/>
    </source>
</evidence>
<protein>
    <submittedName>
        <fullName evidence="10">Efflux RND transporter periplasmic adaptor subunit</fullName>
    </submittedName>
</protein>
<keyword evidence="4" id="KW-0105">Cadmium resistance</keyword>
<feature type="domain" description="CzcB-like barrel-sandwich hybrid" evidence="8">
    <location>
        <begin position="70"/>
        <end position="191"/>
    </location>
</feature>
<dbReference type="EMBL" id="CP059735">
    <property type="protein sequence ID" value="WDE00330.1"/>
    <property type="molecule type" value="Genomic_DNA"/>
</dbReference>
<dbReference type="GO" id="GO:0015562">
    <property type="term" value="F:efflux transmembrane transporter activity"/>
    <property type="evidence" value="ECO:0007669"/>
    <property type="project" value="TreeGrafter"/>
</dbReference>
<dbReference type="Pfam" id="PF25973">
    <property type="entry name" value="BSH_CzcB"/>
    <property type="match status" value="1"/>
</dbReference>
<dbReference type="InterPro" id="IPR058792">
    <property type="entry name" value="Beta-barrel_RND_2"/>
</dbReference>
<dbReference type="Gene3D" id="2.40.420.20">
    <property type="match status" value="1"/>
</dbReference>
<keyword evidence="11" id="KW-1185">Reference proteome</keyword>
<name>A0AAF0C4Z3_9GAMM</name>
<evidence type="ECO:0000256" key="5">
    <source>
        <dbReference type="ARBA" id="ARBA00058766"/>
    </source>
</evidence>
<evidence type="ECO:0000256" key="4">
    <source>
        <dbReference type="ARBA" id="ARBA00043263"/>
    </source>
</evidence>
<dbReference type="AlphaFoldDB" id="A0AAF0C4Z3"/>
<evidence type="ECO:0000259" key="8">
    <source>
        <dbReference type="Pfam" id="PF25973"/>
    </source>
</evidence>
<dbReference type="FunFam" id="2.40.30.170:FF:000010">
    <property type="entry name" value="Efflux RND transporter periplasmic adaptor subunit"/>
    <property type="match status" value="1"/>
</dbReference>
<dbReference type="GO" id="GO:0046686">
    <property type="term" value="P:response to cadmium ion"/>
    <property type="evidence" value="ECO:0007669"/>
    <property type="project" value="UniProtKB-KW"/>
</dbReference>
<evidence type="ECO:0000256" key="1">
    <source>
        <dbReference type="ARBA" id="ARBA00009477"/>
    </source>
</evidence>
<dbReference type="Gene3D" id="1.10.287.470">
    <property type="entry name" value="Helix hairpin bin"/>
    <property type="match status" value="1"/>
</dbReference>
<dbReference type="RefSeq" id="WP_044835401.1">
    <property type="nucleotide sequence ID" value="NZ_CP059735.1"/>
</dbReference>
<dbReference type="GO" id="GO:1990281">
    <property type="term" value="C:efflux pump complex"/>
    <property type="evidence" value="ECO:0007669"/>
    <property type="project" value="TreeGrafter"/>
</dbReference>
<keyword evidence="3" id="KW-0862">Zinc</keyword>
<dbReference type="Gene3D" id="2.40.30.170">
    <property type="match status" value="1"/>
</dbReference>
<organism evidence="10 11">
    <name type="scientific">Thalassomonas actiniarum</name>
    <dbReference type="NCBI Taxonomy" id="485447"/>
    <lineage>
        <taxon>Bacteria</taxon>
        <taxon>Pseudomonadati</taxon>
        <taxon>Pseudomonadota</taxon>
        <taxon>Gammaproteobacteria</taxon>
        <taxon>Alteromonadales</taxon>
        <taxon>Colwelliaceae</taxon>
        <taxon>Thalassomonas</taxon>
    </lineage>
</organism>
<feature type="domain" description="YknX-like C-terminal permuted SH3-like" evidence="9">
    <location>
        <begin position="279"/>
        <end position="347"/>
    </location>
</feature>
<comment type="function">
    <text evidence="5">CzcA and CzcB together would act in zinc efflux nearly as effectively as the complete czc efflux system (CzcABC). The CzcB protein is thought to funnel zinc cations to the CzcA transport protein.</text>
</comment>
<comment type="similarity">
    <text evidence="1">Belongs to the membrane fusion protein (MFP) (TC 8.A.1) family.</text>
</comment>
<dbReference type="Proteomes" id="UP000032568">
    <property type="component" value="Chromosome"/>
</dbReference>
<feature type="coiled-coil region" evidence="6">
    <location>
        <begin position="101"/>
        <end position="128"/>
    </location>
</feature>
<dbReference type="InterPro" id="IPR058637">
    <property type="entry name" value="YknX-like_C"/>
</dbReference>
<dbReference type="InterPro" id="IPR058647">
    <property type="entry name" value="BSH_CzcB-like"/>
</dbReference>
<dbReference type="NCBIfam" id="TIGR01730">
    <property type="entry name" value="RND_mfp"/>
    <property type="match status" value="1"/>
</dbReference>
<keyword evidence="6" id="KW-0175">Coiled coil</keyword>
<reference evidence="10 11" key="2">
    <citation type="journal article" date="2022" name="Mar. Drugs">
        <title>Bioassay-Guided Fractionation Leads to the Detection of Cholic Acid Generated by the Rare Thalassomonas sp.</title>
        <authorList>
            <person name="Pheiffer F."/>
            <person name="Schneider Y.K."/>
            <person name="Hansen E.H."/>
            <person name="Andersen J.H."/>
            <person name="Isaksson J."/>
            <person name="Busche T."/>
            <person name="R C."/>
            <person name="Kalinowski J."/>
            <person name="Zyl L.V."/>
            <person name="Trindade M."/>
        </authorList>
    </citation>
    <scope>NUCLEOTIDE SEQUENCE [LARGE SCALE GENOMIC DNA]</scope>
    <source>
        <strain evidence="10 11">A5K-106</strain>
    </source>
</reference>
<dbReference type="PANTHER" id="PTHR30469:SF16">
    <property type="entry name" value="HAE1 FAMILY EFFLUX PUMP MFP COMPONENT"/>
    <property type="match status" value="1"/>
</dbReference>
<evidence type="ECO:0000256" key="3">
    <source>
        <dbReference type="ARBA" id="ARBA00022833"/>
    </source>
</evidence>
<dbReference type="FunFam" id="2.40.420.20:FF:000006">
    <property type="entry name" value="RND family efflux transporter MFP subunit"/>
    <property type="match status" value="1"/>
</dbReference>
<dbReference type="Pfam" id="PF25954">
    <property type="entry name" value="Beta-barrel_RND_2"/>
    <property type="match status" value="1"/>
</dbReference>
<evidence type="ECO:0000259" key="7">
    <source>
        <dbReference type="Pfam" id="PF25954"/>
    </source>
</evidence>
<evidence type="ECO:0000313" key="10">
    <source>
        <dbReference type="EMBL" id="WDE00330.1"/>
    </source>
</evidence>
<gene>
    <name evidence="10" type="ORF">SG35_006725</name>
</gene>
<evidence type="ECO:0000259" key="9">
    <source>
        <dbReference type="Pfam" id="PF25989"/>
    </source>
</evidence>
<evidence type="ECO:0000313" key="11">
    <source>
        <dbReference type="Proteomes" id="UP000032568"/>
    </source>
</evidence>
<reference evidence="10 11" key="1">
    <citation type="journal article" date="2015" name="Genome Announc.">
        <title>Draft Genome Sequences of Marine Isolates of Thalassomonas viridans and Thalassomonas actiniarum.</title>
        <authorList>
            <person name="Olonade I."/>
            <person name="van Zyl L.J."/>
            <person name="Trindade M."/>
        </authorList>
    </citation>
    <scope>NUCLEOTIDE SEQUENCE [LARGE SCALE GENOMIC DNA]</scope>
    <source>
        <strain evidence="10 11">A5K-106</strain>
    </source>
</reference>
<feature type="domain" description="CusB-like beta-barrel" evidence="7">
    <location>
        <begin position="201"/>
        <end position="274"/>
    </location>
</feature>
<dbReference type="SUPFAM" id="SSF111369">
    <property type="entry name" value="HlyD-like secretion proteins"/>
    <property type="match status" value="1"/>
</dbReference>
<keyword evidence="2" id="KW-0813">Transport</keyword>
<dbReference type="KEGG" id="tact:SG35_006725"/>
<dbReference type="Pfam" id="PF25989">
    <property type="entry name" value="YknX_C"/>
    <property type="match status" value="1"/>
</dbReference>
<proteinExistence type="inferred from homology"/>
<sequence>MSNSITRRLPLLLLLSLLIALVAYLSWPTVKADKQQKNRVIAVKTAIISQSEFRDVVEALGTARANEQVLITSKYSDLVDEISFDDGQQVKKGEVLVRLNRQEEVAKVRELEANLAESVAQLNRFQDLLKKKATSKSELDQQDAQTKAISAQLMSARTKLSDLTIKAPFDGVLGFREISVGAYIDSGDVITSLDDLSVIKVDFTVPERFLPTIVVGQKITATNVAYQEQVFTGEIATIDSRIDPQTRTLKIRGKIPNPGLKLRPGMLLNITIERHTDMVLQVPESAVIPIEDKHFVFVVSDNKALRKAIRIGRRQPGKVEVLSGLEERDAVVIEGALKLREGIQVSVLEDKQ</sequence>
<accession>A0AAF0C4Z3</accession>
<dbReference type="PANTHER" id="PTHR30469">
    <property type="entry name" value="MULTIDRUG RESISTANCE PROTEIN MDTA"/>
    <property type="match status" value="1"/>
</dbReference>
<dbReference type="Gene3D" id="2.40.50.100">
    <property type="match status" value="1"/>
</dbReference>
<evidence type="ECO:0000256" key="2">
    <source>
        <dbReference type="ARBA" id="ARBA00022448"/>
    </source>
</evidence>